<dbReference type="RefSeq" id="WP_172178417.1">
    <property type="nucleotide sequence ID" value="NZ_WOEZ01000302.1"/>
</dbReference>
<name>A0A972P116_9BURK</name>
<sequence>MDSPHFSGAHGTLSLLTEIDLQTETINRTIRLEASTDGRSVLLVALDARKLGSQREWRVEITPEELIALIRTHGTEVSGYLVDFEIQVR</sequence>
<dbReference type="Proteomes" id="UP000655523">
    <property type="component" value="Unassembled WGS sequence"/>
</dbReference>
<protein>
    <submittedName>
        <fullName evidence="1">Uncharacterized protein</fullName>
    </submittedName>
</protein>
<evidence type="ECO:0000313" key="1">
    <source>
        <dbReference type="EMBL" id="NPT62153.1"/>
    </source>
</evidence>
<dbReference type="EMBL" id="WOEZ01000302">
    <property type="protein sequence ID" value="NPT62153.1"/>
    <property type="molecule type" value="Genomic_DNA"/>
</dbReference>
<gene>
    <name evidence="1" type="ORF">GNZ13_48510</name>
</gene>
<keyword evidence="2" id="KW-1185">Reference proteome</keyword>
<reference evidence="1 2" key="1">
    <citation type="submission" date="2019-11" db="EMBL/GenBank/DDBJ databases">
        <title>Metabolism of dissolved organic matter in forest soils.</title>
        <authorList>
            <person name="Cyle K.T."/>
            <person name="Wilhelm R.C."/>
            <person name="Martinez C.E."/>
        </authorList>
    </citation>
    <scope>NUCLEOTIDE SEQUENCE [LARGE SCALE GENOMIC DNA]</scope>
    <source>
        <strain evidence="1 2">5N</strain>
    </source>
</reference>
<proteinExistence type="predicted"/>
<comment type="caution">
    <text evidence="1">The sequence shown here is derived from an EMBL/GenBank/DDBJ whole genome shotgun (WGS) entry which is preliminary data.</text>
</comment>
<accession>A0A972P116</accession>
<evidence type="ECO:0000313" key="2">
    <source>
        <dbReference type="Proteomes" id="UP000655523"/>
    </source>
</evidence>
<dbReference type="AlphaFoldDB" id="A0A972P116"/>
<organism evidence="1 2">
    <name type="scientific">Paraburkholderia elongata</name>
    <dbReference type="NCBI Taxonomy" id="2675747"/>
    <lineage>
        <taxon>Bacteria</taxon>
        <taxon>Pseudomonadati</taxon>
        <taxon>Pseudomonadota</taxon>
        <taxon>Betaproteobacteria</taxon>
        <taxon>Burkholderiales</taxon>
        <taxon>Burkholderiaceae</taxon>
        <taxon>Paraburkholderia</taxon>
    </lineage>
</organism>